<dbReference type="InterPro" id="IPR036291">
    <property type="entry name" value="NAD(P)-bd_dom_sf"/>
</dbReference>
<reference evidence="4 5" key="1">
    <citation type="submission" date="2023-07" db="EMBL/GenBank/DDBJ databases">
        <title>Sequencing the genomes of 1000 actinobacteria strains.</title>
        <authorList>
            <person name="Klenk H.-P."/>
        </authorList>
    </citation>
    <scope>NUCLEOTIDE SEQUENCE [LARGE SCALE GENOMIC DNA]</scope>
    <source>
        <strain evidence="4 5">DSM 44709</strain>
    </source>
</reference>
<dbReference type="InterPro" id="IPR051911">
    <property type="entry name" value="SDR_oxidoreductase"/>
</dbReference>
<keyword evidence="2" id="KW-0560">Oxidoreductase</keyword>
<dbReference type="PANTHER" id="PTHR43976">
    <property type="entry name" value="SHORT CHAIN DEHYDROGENASE"/>
    <property type="match status" value="1"/>
</dbReference>
<dbReference type="PROSITE" id="PS00061">
    <property type="entry name" value="ADH_SHORT"/>
    <property type="match status" value="1"/>
</dbReference>
<dbReference type="EMBL" id="JAUSUZ010000001">
    <property type="protein sequence ID" value="MDQ0364768.1"/>
    <property type="molecule type" value="Genomic_DNA"/>
</dbReference>
<dbReference type="Gene3D" id="3.40.50.720">
    <property type="entry name" value="NAD(P)-binding Rossmann-like Domain"/>
    <property type="match status" value="1"/>
</dbReference>
<dbReference type="InterPro" id="IPR020904">
    <property type="entry name" value="Sc_DH/Rdtase_CS"/>
</dbReference>
<proteinExistence type="inferred from homology"/>
<dbReference type="AlphaFoldDB" id="A0AAE3VV24"/>
<keyword evidence="5" id="KW-1185">Reference proteome</keyword>
<dbReference type="PANTHER" id="PTHR43976:SF16">
    <property type="entry name" value="SHORT-CHAIN DEHYDROGENASE_REDUCTASE FAMILY PROTEIN"/>
    <property type="match status" value="1"/>
</dbReference>
<comment type="similarity">
    <text evidence="1 3">Belongs to the short-chain dehydrogenases/reductases (SDR) family.</text>
</comment>
<accession>A0AAE3VV24</accession>
<evidence type="ECO:0000256" key="2">
    <source>
        <dbReference type="ARBA" id="ARBA00023002"/>
    </source>
</evidence>
<sequence length="274" mass="29313">MSQTVLITGSSSGFGRAAVRRFLAEGWNVVATLRDPSRWDEAPHERLLVTALDVRDAASAEAAVTAAVDRFDRLDCVVNNAGAGLFAVFEGTPESVIEDVFATNLYGPMRVIRAALPHFRRQGGGRVVNVTSSAATVPTPLMAAYGASKSALQAFSEGVSYELATQNVVVTVVEPGMVTTTGFMAQTTARFGAAEVPPPYAGYVAQRVASFEVAPPPGYLATDAEVAAAVHEAAVDDTGRFRWRVGGDAHDFARARQATDAEYDEWRRELYPVR</sequence>
<evidence type="ECO:0000256" key="1">
    <source>
        <dbReference type="ARBA" id="ARBA00006484"/>
    </source>
</evidence>
<evidence type="ECO:0000256" key="3">
    <source>
        <dbReference type="RuleBase" id="RU000363"/>
    </source>
</evidence>
<protein>
    <submittedName>
        <fullName evidence="4">NAD(P)-dependent dehydrogenase (Short-subunit alcohol dehydrogenase family)</fullName>
    </submittedName>
</protein>
<dbReference type="PRINTS" id="PR00081">
    <property type="entry name" value="GDHRDH"/>
</dbReference>
<dbReference type="Pfam" id="PF00106">
    <property type="entry name" value="adh_short"/>
    <property type="match status" value="1"/>
</dbReference>
<dbReference type="Proteomes" id="UP001240236">
    <property type="component" value="Unassembled WGS sequence"/>
</dbReference>
<name>A0AAE3VV24_9ACTN</name>
<dbReference type="SUPFAM" id="SSF51735">
    <property type="entry name" value="NAD(P)-binding Rossmann-fold domains"/>
    <property type="match status" value="1"/>
</dbReference>
<dbReference type="RefSeq" id="WP_307236430.1">
    <property type="nucleotide sequence ID" value="NZ_JAUSUZ010000001.1"/>
</dbReference>
<gene>
    <name evidence="4" type="ORF">J2S42_001437</name>
</gene>
<comment type="caution">
    <text evidence="4">The sequence shown here is derived from an EMBL/GenBank/DDBJ whole genome shotgun (WGS) entry which is preliminary data.</text>
</comment>
<evidence type="ECO:0000313" key="5">
    <source>
        <dbReference type="Proteomes" id="UP001240236"/>
    </source>
</evidence>
<organism evidence="4 5">
    <name type="scientific">Catenuloplanes indicus</name>
    <dbReference type="NCBI Taxonomy" id="137267"/>
    <lineage>
        <taxon>Bacteria</taxon>
        <taxon>Bacillati</taxon>
        <taxon>Actinomycetota</taxon>
        <taxon>Actinomycetes</taxon>
        <taxon>Micromonosporales</taxon>
        <taxon>Micromonosporaceae</taxon>
        <taxon>Catenuloplanes</taxon>
    </lineage>
</organism>
<dbReference type="GO" id="GO:0016491">
    <property type="term" value="F:oxidoreductase activity"/>
    <property type="evidence" value="ECO:0007669"/>
    <property type="project" value="UniProtKB-KW"/>
</dbReference>
<dbReference type="PRINTS" id="PR00080">
    <property type="entry name" value="SDRFAMILY"/>
</dbReference>
<dbReference type="InterPro" id="IPR002347">
    <property type="entry name" value="SDR_fam"/>
</dbReference>
<evidence type="ECO:0000313" key="4">
    <source>
        <dbReference type="EMBL" id="MDQ0364768.1"/>
    </source>
</evidence>